<evidence type="ECO:0000256" key="5">
    <source>
        <dbReference type="ARBA" id="ARBA00022679"/>
    </source>
</evidence>
<evidence type="ECO:0000259" key="18">
    <source>
        <dbReference type="PROSITE" id="PS50222"/>
    </source>
</evidence>
<dbReference type="InterPro" id="IPR017441">
    <property type="entry name" value="Protein_kinase_ATP_BS"/>
</dbReference>
<dbReference type="SMART" id="SM00054">
    <property type="entry name" value="EFh"/>
    <property type="match status" value="3"/>
</dbReference>
<evidence type="ECO:0000256" key="3">
    <source>
        <dbReference type="ARBA" id="ARBA00012513"/>
    </source>
</evidence>
<evidence type="ECO:0000256" key="7">
    <source>
        <dbReference type="ARBA" id="ARBA00022737"/>
    </source>
</evidence>
<evidence type="ECO:0000313" key="19">
    <source>
        <dbReference type="EMBL" id="CAE8640496.1"/>
    </source>
</evidence>
<keyword evidence="5" id="KW-0808">Transferase</keyword>
<dbReference type="PROSITE" id="PS00107">
    <property type="entry name" value="PROTEIN_KINASE_ATP"/>
    <property type="match status" value="1"/>
</dbReference>
<evidence type="ECO:0000256" key="15">
    <source>
        <dbReference type="PROSITE-ProRule" id="PRU10141"/>
    </source>
</evidence>
<dbReference type="PANTHER" id="PTHR24349">
    <property type="entry name" value="SERINE/THREONINE-PROTEIN KINASE"/>
    <property type="match status" value="1"/>
</dbReference>
<dbReference type="PROSITE" id="PS50011">
    <property type="entry name" value="PROTEIN_KINASE_DOM"/>
    <property type="match status" value="1"/>
</dbReference>
<evidence type="ECO:0000313" key="20">
    <source>
        <dbReference type="Proteomes" id="UP000654075"/>
    </source>
</evidence>
<dbReference type="CDD" id="cd05117">
    <property type="entry name" value="STKc_CAMK"/>
    <property type="match status" value="1"/>
</dbReference>
<dbReference type="CDD" id="cd00051">
    <property type="entry name" value="EFh"/>
    <property type="match status" value="1"/>
</dbReference>
<dbReference type="GO" id="GO:0004674">
    <property type="term" value="F:protein serine/threonine kinase activity"/>
    <property type="evidence" value="ECO:0007669"/>
    <property type="project" value="UniProtKB-KW"/>
</dbReference>
<comment type="catalytic activity">
    <reaction evidence="13">
        <text>L-threonyl-[protein] + ATP = O-phospho-L-threonyl-[protein] + ADP + H(+)</text>
        <dbReference type="Rhea" id="RHEA:46608"/>
        <dbReference type="Rhea" id="RHEA-COMP:11060"/>
        <dbReference type="Rhea" id="RHEA-COMP:11605"/>
        <dbReference type="ChEBI" id="CHEBI:15378"/>
        <dbReference type="ChEBI" id="CHEBI:30013"/>
        <dbReference type="ChEBI" id="CHEBI:30616"/>
        <dbReference type="ChEBI" id="CHEBI:61977"/>
        <dbReference type="ChEBI" id="CHEBI:456216"/>
        <dbReference type="EC" id="2.7.11.1"/>
    </reaction>
</comment>
<reference evidence="19" key="1">
    <citation type="submission" date="2021-02" db="EMBL/GenBank/DDBJ databases">
        <authorList>
            <person name="Dougan E. K."/>
            <person name="Rhodes N."/>
            <person name="Thang M."/>
            <person name="Chan C."/>
        </authorList>
    </citation>
    <scope>NUCLEOTIDE SEQUENCE</scope>
</reference>
<dbReference type="GO" id="GO:0005524">
    <property type="term" value="F:ATP binding"/>
    <property type="evidence" value="ECO:0007669"/>
    <property type="project" value="UniProtKB-UniRule"/>
</dbReference>
<dbReference type="Pfam" id="PF00069">
    <property type="entry name" value="Pkinase"/>
    <property type="match status" value="1"/>
</dbReference>
<dbReference type="InterPro" id="IPR050205">
    <property type="entry name" value="CDPK_Ser/Thr_kinases"/>
</dbReference>
<evidence type="ECO:0000256" key="12">
    <source>
        <dbReference type="ARBA" id="ARBA00024334"/>
    </source>
</evidence>
<dbReference type="InterPro" id="IPR011009">
    <property type="entry name" value="Kinase-like_dom_sf"/>
</dbReference>
<dbReference type="GO" id="GO:0005509">
    <property type="term" value="F:calcium ion binding"/>
    <property type="evidence" value="ECO:0007669"/>
    <property type="project" value="InterPro"/>
</dbReference>
<keyword evidence="8 15" id="KW-0547">Nucleotide-binding</keyword>
<feature type="domain" description="Protein kinase" evidence="17">
    <location>
        <begin position="154"/>
        <end position="409"/>
    </location>
</feature>
<dbReference type="EMBL" id="CAJNNV010032606">
    <property type="protein sequence ID" value="CAE8640496.1"/>
    <property type="molecule type" value="Genomic_DNA"/>
</dbReference>
<evidence type="ECO:0000259" key="17">
    <source>
        <dbReference type="PROSITE" id="PS50011"/>
    </source>
</evidence>
<evidence type="ECO:0000256" key="10">
    <source>
        <dbReference type="ARBA" id="ARBA00022837"/>
    </source>
</evidence>
<keyword evidence="6" id="KW-0479">Metal-binding</keyword>
<dbReference type="PROSITE" id="PS50222">
    <property type="entry name" value="EF_HAND_2"/>
    <property type="match status" value="2"/>
</dbReference>
<sequence>MSFAWHCNGFCRPGDSDFGKSGRFSTVSGFGALEEIGVDSDGQPWDRVAGKAAEEALQRDEATSEEDVGLSDTSDTDISKVKGLPQIRGGEGGYSKSVSLDEDGLAKDGLAYHDRDELRRNHVRLKVTDTMGAVPSSALQLIINNPGKIHDYYNIAKKPLGKGAYGVVTVGHVKATEAARAVKSILKAGMKDHLAALKYEIEIMKRLDHPYIVMLFEIFEDRDHIYLVMELCSGGHLQHYVDNRGHLTEANAAAVMQQVCRAVFYLHRNSVCHRDLKSENLLLSTIAPLNAAGTNSLKVADFGMSTFFRPNLMLNAVVGTPSHMAPEVVARCYNQNCDYWAVGVVMYYIMCGVEPFDPKSSEPKRFTIDFKSLVWVSVSEDAITLVQGLLCKSVEHRVTACSALQHPWMLNHGPKPPEALLKPEVLDSLCRFRSENRFKRASLSVIASLLDEKVVAPSRKLFMALDESGDGLISFAELSAKLGEEAAKVILARGDGRTVKQKDFAFLEFVAATFDRRRCCTQDVCKTAFSVFDKDGNGSISLLELSSGKMLGKMSAKELSATLQALDKNGDQEIDFKEFMQNMRNV</sequence>
<dbReference type="InterPro" id="IPR018247">
    <property type="entry name" value="EF_Hand_1_Ca_BS"/>
</dbReference>
<feature type="binding site" evidence="15">
    <location>
        <position position="187"/>
    </location>
    <ligand>
        <name>ATP</name>
        <dbReference type="ChEBI" id="CHEBI:30616"/>
    </ligand>
</feature>
<name>A0A813HQT6_POLGL</name>
<dbReference type="SUPFAM" id="SSF56112">
    <property type="entry name" value="Protein kinase-like (PK-like)"/>
    <property type="match status" value="1"/>
</dbReference>
<dbReference type="SUPFAM" id="SSF47473">
    <property type="entry name" value="EF-hand"/>
    <property type="match status" value="1"/>
</dbReference>
<evidence type="ECO:0000256" key="2">
    <source>
        <dbReference type="ARBA" id="ARBA00011245"/>
    </source>
</evidence>
<evidence type="ECO:0000256" key="14">
    <source>
        <dbReference type="ARBA" id="ARBA00048679"/>
    </source>
</evidence>
<keyword evidence="9" id="KW-0418">Kinase</keyword>
<evidence type="ECO:0000256" key="13">
    <source>
        <dbReference type="ARBA" id="ARBA00047899"/>
    </source>
</evidence>
<dbReference type="InterPro" id="IPR002048">
    <property type="entry name" value="EF_hand_dom"/>
</dbReference>
<dbReference type="AlphaFoldDB" id="A0A813HQT6"/>
<accession>A0A813HQT6</accession>
<evidence type="ECO:0000256" key="4">
    <source>
        <dbReference type="ARBA" id="ARBA00022527"/>
    </source>
</evidence>
<dbReference type="FunFam" id="1.10.510.10:FF:000571">
    <property type="entry name" value="Maternal embryonic leucine zipper kinase"/>
    <property type="match status" value="1"/>
</dbReference>
<proteinExistence type="inferred from homology"/>
<evidence type="ECO:0000256" key="16">
    <source>
        <dbReference type="SAM" id="MobiDB-lite"/>
    </source>
</evidence>
<feature type="domain" description="EF-hand" evidence="18">
    <location>
        <begin position="453"/>
        <end position="488"/>
    </location>
</feature>
<evidence type="ECO:0000256" key="8">
    <source>
        <dbReference type="ARBA" id="ARBA00022741"/>
    </source>
</evidence>
<keyword evidence="11 15" id="KW-0067">ATP-binding</keyword>
<evidence type="ECO:0000256" key="9">
    <source>
        <dbReference type="ARBA" id="ARBA00022777"/>
    </source>
</evidence>
<feature type="domain" description="EF-hand" evidence="18">
    <location>
        <begin position="554"/>
        <end position="586"/>
    </location>
</feature>
<keyword evidence="20" id="KW-1185">Reference proteome</keyword>
<dbReference type="PROSITE" id="PS00018">
    <property type="entry name" value="EF_HAND_1"/>
    <property type="match status" value="2"/>
</dbReference>
<dbReference type="Proteomes" id="UP000654075">
    <property type="component" value="Unassembled WGS sequence"/>
</dbReference>
<evidence type="ECO:0000256" key="1">
    <source>
        <dbReference type="ARBA" id="ARBA00001946"/>
    </source>
</evidence>
<evidence type="ECO:0000256" key="6">
    <source>
        <dbReference type="ARBA" id="ARBA00022723"/>
    </source>
</evidence>
<dbReference type="EC" id="2.7.11.1" evidence="3"/>
<dbReference type="FunFam" id="3.30.200.20:FF:000315">
    <property type="entry name" value="Calcium-dependent protein kinase 3"/>
    <property type="match status" value="1"/>
</dbReference>
<comment type="catalytic activity">
    <reaction evidence="14">
        <text>L-seryl-[protein] + ATP = O-phospho-L-seryl-[protein] + ADP + H(+)</text>
        <dbReference type="Rhea" id="RHEA:17989"/>
        <dbReference type="Rhea" id="RHEA-COMP:9863"/>
        <dbReference type="Rhea" id="RHEA-COMP:11604"/>
        <dbReference type="ChEBI" id="CHEBI:15378"/>
        <dbReference type="ChEBI" id="CHEBI:29999"/>
        <dbReference type="ChEBI" id="CHEBI:30616"/>
        <dbReference type="ChEBI" id="CHEBI:83421"/>
        <dbReference type="ChEBI" id="CHEBI:456216"/>
        <dbReference type="EC" id="2.7.11.1"/>
    </reaction>
</comment>
<comment type="subunit">
    <text evidence="2">Monomer.</text>
</comment>
<keyword evidence="7" id="KW-0677">Repeat</keyword>
<comment type="similarity">
    <text evidence="12">Belongs to the protein kinase superfamily. Ser/Thr protein kinase family. CDPK subfamily.</text>
</comment>
<gene>
    <name evidence="19" type="ORF">PGLA1383_LOCUS55341</name>
</gene>
<dbReference type="Pfam" id="PF13202">
    <property type="entry name" value="EF-hand_5"/>
    <property type="match status" value="1"/>
</dbReference>
<dbReference type="Gene3D" id="1.10.238.10">
    <property type="entry name" value="EF-hand"/>
    <property type="match status" value="2"/>
</dbReference>
<dbReference type="SMART" id="SM00220">
    <property type="entry name" value="S_TKc"/>
    <property type="match status" value="1"/>
</dbReference>
<feature type="region of interest" description="Disordered" evidence="16">
    <location>
        <begin position="52"/>
        <end position="95"/>
    </location>
</feature>
<dbReference type="InterPro" id="IPR008271">
    <property type="entry name" value="Ser/Thr_kinase_AS"/>
</dbReference>
<organism evidence="19 20">
    <name type="scientific">Polarella glacialis</name>
    <name type="common">Dinoflagellate</name>
    <dbReference type="NCBI Taxonomy" id="89957"/>
    <lineage>
        <taxon>Eukaryota</taxon>
        <taxon>Sar</taxon>
        <taxon>Alveolata</taxon>
        <taxon>Dinophyceae</taxon>
        <taxon>Suessiales</taxon>
        <taxon>Suessiaceae</taxon>
        <taxon>Polarella</taxon>
    </lineage>
</organism>
<dbReference type="Gene3D" id="3.30.200.20">
    <property type="entry name" value="Phosphorylase Kinase, domain 1"/>
    <property type="match status" value="1"/>
</dbReference>
<dbReference type="Gene3D" id="1.10.510.10">
    <property type="entry name" value="Transferase(Phosphotransferase) domain 1"/>
    <property type="match status" value="1"/>
</dbReference>
<comment type="cofactor">
    <cofactor evidence="1">
        <name>Mg(2+)</name>
        <dbReference type="ChEBI" id="CHEBI:18420"/>
    </cofactor>
</comment>
<dbReference type="InterPro" id="IPR011992">
    <property type="entry name" value="EF-hand-dom_pair"/>
</dbReference>
<keyword evidence="4" id="KW-0723">Serine/threonine-protein kinase</keyword>
<dbReference type="PROSITE" id="PS00108">
    <property type="entry name" value="PROTEIN_KINASE_ST"/>
    <property type="match status" value="1"/>
</dbReference>
<dbReference type="OrthoDB" id="417289at2759"/>
<protein>
    <recommendedName>
        <fullName evidence="3">non-specific serine/threonine protein kinase</fullName>
        <ecNumber evidence="3">2.7.11.1</ecNumber>
    </recommendedName>
</protein>
<comment type="caution">
    <text evidence="19">The sequence shown here is derived from an EMBL/GenBank/DDBJ whole genome shotgun (WGS) entry which is preliminary data.</text>
</comment>
<feature type="compositionally biased region" description="Basic and acidic residues" evidence="16">
    <location>
        <begin position="52"/>
        <end position="62"/>
    </location>
</feature>
<evidence type="ECO:0000256" key="11">
    <source>
        <dbReference type="ARBA" id="ARBA00022840"/>
    </source>
</evidence>
<dbReference type="Pfam" id="PF13499">
    <property type="entry name" value="EF-hand_7"/>
    <property type="match status" value="1"/>
</dbReference>
<keyword evidence="10" id="KW-0106">Calcium</keyword>
<dbReference type="InterPro" id="IPR000719">
    <property type="entry name" value="Prot_kinase_dom"/>
</dbReference>